<sequence length="326" mass="36290">MVDYADPRRSLTPVLDIGPWLNGQDKAGVAREFDRICRDIGFFYLVGHGIAPQRMADMLALAARFFALPEEEKRRYTVGANRRGYEPFGLQTLDFDAPPDIKESLLIGGNQSPNHPYVQEGLANYGPNRWPDDQDIPGFQRACAAYYMDMLALGRELMAIFATVAGLAEDYFDPMLAEPMATLRLIHYPPQPGAVQNNQIGCGAHTDWGAVTLLLQDDTGGLEVQDASGEWLYADPLPGAYVVNIGDMMPVWTNGAYFSNPHRVRNKHPERDRYSLPFFIDPDYHAQVACLDAFRLPGETPCLAPRSVGEHIDLMYTTSYGKAKVA</sequence>
<evidence type="ECO:0000256" key="5">
    <source>
        <dbReference type="ARBA" id="ARBA00019045"/>
    </source>
</evidence>
<dbReference type="EMBL" id="CP064782">
    <property type="protein sequence ID" value="QWT48151.1"/>
    <property type="molecule type" value="Genomic_DNA"/>
</dbReference>
<evidence type="ECO:0000313" key="13">
    <source>
        <dbReference type="EMBL" id="QWT48151.1"/>
    </source>
</evidence>
<comment type="catalytic activity">
    <reaction evidence="10">
        <text>L-arginine + 2-oxoglutarate + O2 = guanidine + L-glutamate 5-semialdehyde + succinate + CO2</text>
        <dbReference type="Rhea" id="RHEA:31535"/>
        <dbReference type="ChEBI" id="CHEBI:15379"/>
        <dbReference type="ChEBI" id="CHEBI:16526"/>
        <dbReference type="ChEBI" id="CHEBI:16810"/>
        <dbReference type="ChEBI" id="CHEBI:30031"/>
        <dbReference type="ChEBI" id="CHEBI:30087"/>
        <dbReference type="ChEBI" id="CHEBI:32682"/>
        <dbReference type="ChEBI" id="CHEBI:58066"/>
        <dbReference type="EC" id="1.14.20.7"/>
    </reaction>
</comment>
<dbReference type="EC" id="1.13.12.19" evidence="4"/>
<evidence type="ECO:0000256" key="3">
    <source>
        <dbReference type="ARBA" id="ARBA00012293"/>
    </source>
</evidence>
<dbReference type="InterPro" id="IPR044861">
    <property type="entry name" value="IPNS-like_FE2OG_OXY"/>
</dbReference>
<dbReference type="GO" id="GO:0046872">
    <property type="term" value="F:metal ion binding"/>
    <property type="evidence" value="ECO:0007669"/>
    <property type="project" value="UniProtKB-KW"/>
</dbReference>
<evidence type="ECO:0000256" key="8">
    <source>
        <dbReference type="ARBA" id="ARBA00031282"/>
    </source>
</evidence>
<gene>
    <name evidence="13" type="ORF">Azoinq_09750</name>
</gene>
<name>A0A975XTV9_9RHOO</name>
<dbReference type="PROSITE" id="PS51471">
    <property type="entry name" value="FE2OG_OXY"/>
    <property type="match status" value="1"/>
</dbReference>
<accession>A0A975XTV9</accession>
<evidence type="ECO:0000256" key="2">
    <source>
        <dbReference type="ARBA" id="ARBA00004767"/>
    </source>
</evidence>
<organism evidence="13 14">
    <name type="scientific">Azospira inquinata</name>
    <dbReference type="NCBI Taxonomy" id="2785627"/>
    <lineage>
        <taxon>Bacteria</taxon>
        <taxon>Pseudomonadati</taxon>
        <taxon>Pseudomonadota</taxon>
        <taxon>Betaproteobacteria</taxon>
        <taxon>Rhodocyclales</taxon>
        <taxon>Rhodocyclaceae</taxon>
        <taxon>Azospira</taxon>
    </lineage>
</organism>
<dbReference type="GO" id="GO:0102276">
    <property type="term" value="F:2-oxoglutarate oxygenase/decarboxylase (ethylene-forming) activity"/>
    <property type="evidence" value="ECO:0007669"/>
    <property type="project" value="UniProtKB-EC"/>
</dbReference>
<feature type="domain" description="Fe2OG dioxygenase" evidence="12">
    <location>
        <begin position="178"/>
        <end position="282"/>
    </location>
</feature>
<dbReference type="InterPro" id="IPR026992">
    <property type="entry name" value="DIOX_N"/>
</dbReference>
<keyword evidence="11" id="KW-0479">Metal-binding</keyword>
<reference evidence="13" key="1">
    <citation type="submission" date="2020-11" db="EMBL/GenBank/DDBJ databases">
        <title>Azospira inquinata sp. nov.</title>
        <authorList>
            <person name="Moe W.M."/>
            <person name="Mikes M.C."/>
        </authorList>
    </citation>
    <scope>NUCLEOTIDE SEQUENCE</scope>
    <source>
        <strain evidence="13">Azo-3</strain>
    </source>
</reference>
<evidence type="ECO:0000256" key="9">
    <source>
        <dbReference type="ARBA" id="ARBA00047725"/>
    </source>
</evidence>
<keyword evidence="6" id="KW-0266">Ethylene biosynthesis</keyword>
<dbReference type="Pfam" id="PF14226">
    <property type="entry name" value="DIOX_N"/>
    <property type="match status" value="1"/>
</dbReference>
<evidence type="ECO:0000256" key="1">
    <source>
        <dbReference type="ARBA" id="ARBA00001954"/>
    </source>
</evidence>
<evidence type="ECO:0000259" key="12">
    <source>
        <dbReference type="PROSITE" id="PS51471"/>
    </source>
</evidence>
<keyword evidence="11" id="KW-0408">Iron</keyword>
<comment type="cofactor">
    <cofactor evidence="1">
        <name>Fe(2+)</name>
        <dbReference type="ChEBI" id="CHEBI:29033"/>
    </cofactor>
</comment>
<dbReference type="KEGG" id="aiq:Azoinq_09750"/>
<protein>
    <recommendedName>
        <fullName evidence="5">2-oxoglutarate-dependent ethylene/succinate-forming enzyme</fullName>
        <ecNumber evidence="4">1.13.12.19</ecNumber>
        <ecNumber evidence="3">1.14.20.7</ecNumber>
    </recommendedName>
    <alternativeName>
        <fullName evidence="7">2-oxoglutarate dioxygenase (ethylene-forming)</fullName>
    </alternativeName>
    <alternativeName>
        <fullName evidence="8">2-oxoglutarate/L-arginine monooxygenase/decarboxylase (succinate-forming)</fullName>
    </alternativeName>
</protein>
<proteinExistence type="inferred from homology"/>
<dbReference type="InterPro" id="IPR050231">
    <property type="entry name" value="Iron_ascorbate_oxido_reductase"/>
</dbReference>
<keyword evidence="14" id="KW-1185">Reference proteome</keyword>
<comment type="pathway">
    <text evidence="2">Alkene biosynthesis; ethylene biosynthesis via 2-oxoglutarate.</text>
</comment>
<dbReference type="Proteomes" id="UP000683428">
    <property type="component" value="Chromosome"/>
</dbReference>
<evidence type="ECO:0000256" key="7">
    <source>
        <dbReference type="ARBA" id="ARBA00031011"/>
    </source>
</evidence>
<comment type="catalytic activity">
    <reaction evidence="9">
        <text>2-oxoglutarate + O2 + 2 H(+) = ethene + 3 CO2 + H2O</text>
        <dbReference type="Rhea" id="RHEA:31523"/>
        <dbReference type="ChEBI" id="CHEBI:15377"/>
        <dbReference type="ChEBI" id="CHEBI:15378"/>
        <dbReference type="ChEBI" id="CHEBI:15379"/>
        <dbReference type="ChEBI" id="CHEBI:16526"/>
        <dbReference type="ChEBI" id="CHEBI:16810"/>
        <dbReference type="ChEBI" id="CHEBI:18153"/>
        <dbReference type="EC" id="1.13.12.19"/>
    </reaction>
</comment>
<evidence type="ECO:0000313" key="14">
    <source>
        <dbReference type="Proteomes" id="UP000683428"/>
    </source>
</evidence>
<evidence type="ECO:0000256" key="4">
    <source>
        <dbReference type="ARBA" id="ARBA00012531"/>
    </source>
</evidence>
<evidence type="ECO:0000256" key="11">
    <source>
        <dbReference type="RuleBase" id="RU003682"/>
    </source>
</evidence>
<dbReference type="PANTHER" id="PTHR47990">
    <property type="entry name" value="2-OXOGLUTARATE (2OG) AND FE(II)-DEPENDENT OXYGENASE SUPERFAMILY PROTEIN-RELATED"/>
    <property type="match status" value="1"/>
</dbReference>
<dbReference type="AlphaFoldDB" id="A0A975XTV9"/>
<dbReference type="RefSeq" id="WP_216129579.1">
    <property type="nucleotide sequence ID" value="NZ_CP064782.1"/>
</dbReference>
<keyword evidence="11" id="KW-0560">Oxidoreductase</keyword>
<dbReference type="Pfam" id="PF03171">
    <property type="entry name" value="2OG-FeII_Oxy"/>
    <property type="match status" value="1"/>
</dbReference>
<evidence type="ECO:0000256" key="6">
    <source>
        <dbReference type="ARBA" id="ARBA00022666"/>
    </source>
</evidence>
<dbReference type="EC" id="1.14.20.7" evidence="3"/>
<dbReference type="GO" id="GO:0009693">
    <property type="term" value="P:ethylene biosynthetic process"/>
    <property type="evidence" value="ECO:0007669"/>
    <property type="project" value="UniProtKB-KW"/>
</dbReference>
<evidence type="ECO:0000256" key="10">
    <source>
        <dbReference type="ARBA" id="ARBA00049359"/>
    </source>
</evidence>
<dbReference type="InterPro" id="IPR005123">
    <property type="entry name" value="Oxoglu/Fe-dep_dioxygenase_dom"/>
</dbReference>
<comment type="similarity">
    <text evidence="11">Belongs to the iron/ascorbate-dependent oxidoreductase family.</text>
</comment>